<evidence type="ECO:0000313" key="6">
    <source>
        <dbReference type="EMBL" id="OBQ46690.1"/>
    </source>
</evidence>
<accession>A0A1B7XBL3</accession>
<dbReference type="AlphaFoldDB" id="A0A1B7XBL3"/>
<dbReference type="EMBL" id="JXMS01000019">
    <property type="protein sequence ID" value="OBQ46690.1"/>
    <property type="molecule type" value="Genomic_DNA"/>
</dbReference>
<sequence length="176" mass="19898">MNQLSIVTLVGVVCSVLCFASGAALAAPWDDYKKPDDAKMRELLTPVQYRITQEDGTEPSFKNEYYKNYDNQGVYVDLLSGAPLFSTTDQYDSGSGWPAFTKPIDPKYITLIKKFSFFGEVYEVRSKTSDSHLGDRFTDGPPPEHLRYCINSAALRFIPKNEMKEKGYGAYLELFK</sequence>
<evidence type="ECO:0000313" key="7">
    <source>
        <dbReference type="Proteomes" id="UP000091979"/>
    </source>
</evidence>
<dbReference type="RefSeq" id="WP_066856040.1">
    <property type="nucleotide sequence ID" value="NZ_JXMS01000019.1"/>
</dbReference>
<dbReference type="PANTHER" id="PTHR10173">
    <property type="entry name" value="METHIONINE SULFOXIDE REDUCTASE"/>
    <property type="match status" value="1"/>
</dbReference>
<comment type="catalytic activity">
    <reaction evidence="3">
        <text>L-methionyl-[protein] + [thioredoxin]-disulfide + H2O = L-methionyl-(R)-S-oxide-[protein] + [thioredoxin]-dithiol</text>
        <dbReference type="Rhea" id="RHEA:24164"/>
        <dbReference type="Rhea" id="RHEA-COMP:10698"/>
        <dbReference type="Rhea" id="RHEA-COMP:10700"/>
        <dbReference type="Rhea" id="RHEA-COMP:12313"/>
        <dbReference type="Rhea" id="RHEA-COMP:12314"/>
        <dbReference type="ChEBI" id="CHEBI:15377"/>
        <dbReference type="ChEBI" id="CHEBI:16044"/>
        <dbReference type="ChEBI" id="CHEBI:29950"/>
        <dbReference type="ChEBI" id="CHEBI:45764"/>
        <dbReference type="ChEBI" id="CHEBI:50058"/>
        <dbReference type="EC" id="1.8.4.12"/>
    </reaction>
</comment>
<evidence type="ECO:0000256" key="2">
    <source>
        <dbReference type="ARBA" id="ARBA00023002"/>
    </source>
</evidence>
<dbReference type="GO" id="GO:0006979">
    <property type="term" value="P:response to oxidative stress"/>
    <property type="evidence" value="ECO:0007669"/>
    <property type="project" value="InterPro"/>
</dbReference>
<feature type="domain" description="MsrB" evidence="5">
    <location>
        <begin position="37"/>
        <end position="160"/>
    </location>
</feature>
<keyword evidence="4" id="KW-0732">Signal</keyword>
<dbReference type="PATRIC" id="fig|1560234.3.peg.1107"/>
<dbReference type="OrthoDB" id="4174719at2"/>
<gene>
    <name evidence="6" type="ORF">SP90_11240</name>
</gene>
<dbReference type="PROSITE" id="PS51790">
    <property type="entry name" value="MSRB"/>
    <property type="match status" value="1"/>
</dbReference>
<protein>
    <recommendedName>
        <fullName evidence="1">peptide-methionine (R)-S-oxide reductase</fullName>
        <ecNumber evidence="1">1.8.4.12</ecNumber>
    </recommendedName>
</protein>
<evidence type="ECO:0000259" key="5">
    <source>
        <dbReference type="PROSITE" id="PS51790"/>
    </source>
</evidence>
<dbReference type="GO" id="GO:0005737">
    <property type="term" value="C:cytoplasm"/>
    <property type="evidence" value="ECO:0007669"/>
    <property type="project" value="TreeGrafter"/>
</dbReference>
<evidence type="ECO:0000256" key="3">
    <source>
        <dbReference type="ARBA" id="ARBA00048488"/>
    </source>
</evidence>
<dbReference type="EC" id="1.8.4.12" evidence="1"/>
<evidence type="ECO:0000256" key="1">
    <source>
        <dbReference type="ARBA" id="ARBA00012499"/>
    </source>
</evidence>
<dbReference type="GO" id="GO:0033743">
    <property type="term" value="F:peptide-methionine (R)-S-oxide reductase activity"/>
    <property type="evidence" value="ECO:0007669"/>
    <property type="project" value="UniProtKB-EC"/>
</dbReference>
<dbReference type="GO" id="GO:0030091">
    <property type="term" value="P:protein repair"/>
    <property type="evidence" value="ECO:0007669"/>
    <property type="project" value="InterPro"/>
</dbReference>
<dbReference type="STRING" id="1560234.SP90_11240"/>
<dbReference type="Gene3D" id="2.170.150.20">
    <property type="entry name" value="Peptide methionine sulfoxide reductase"/>
    <property type="match status" value="1"/>
</dbReference>
<proteinExistence type="predicted"/>
<dbReference type="PANTHER" id="PTHR10173:SF59">
    <property type="entry name" value="PEPTIDE METHIONINE SULFOXIDE REDUCTASE MSRA_MSRB"/>
    <property type="match status" value="1"/>
</dbReference>
<dbReference type="InterPro" id="IPR002579">
    <property type="entry name" value="Met_Sox_Rdtase_MsrB_dom"/>
</dbReference>
<keyword evidence="2" id="KW-0560">Oxidoreductase</keyword>
<comment type="caution">
    <text evidence="6">The sequence shown here is derived from an EMBL/GenBank/DDBJ whole genome shotgun (WGS) entry which is preliminary data.</text>
</comment>
<dbReference type="NCBIfam" id="TIGR00357">
    <property type="entry name" value="peptide-methionine (R)-S-oxide reductase MsrB"/>
    <property type="match status" value="1"/>
</dbReference>
<organism evidence="6 7">
    <name type="scientific">Halodesulfovibrio spirochaetisodalis</name>
    <dbReference type="NCBI Taxonomy" id="1560234"/>
    <lineage>
        <taxon>Bacteria</taxon>
        <taxon>Pseudomonadati</taxon>
        <taxon>Thermodesulfobacteriota</taxon>
        <taxon>Desulfovibrionia</taxon>
        <taxon>Desulfovibrionales</taxon>
        <taxon>Desulfovibrionaceae</taxon>
        <taxon>Halodesulfovibrio</taxon>
    </lineage>
</organism>
<feature type="chain" id="PRO_5008600488" description="peptide-methionine (R)-S-oxide reductase" evidence="4">
    <location>
        <begin position="27"/>
        <end position="176"/>
    </location>
</feature>
<dbReference type="SUPFAM" id="SSF51316">
    <property type="entry name" value="Mss4-like"/>
    <property type="match status" value="1"/>
</dbReference>
<dbReference type="Pfam" id="PF01641">
    <property type="entry name" value="SelR"/>
    <property type="match status" value="1"/>
</dbReference>
<feature type="signal peptide" evidence="4">
    <location>
        <begin position="1"/>
        <end position="26"/>
    </location>
</feature>
<evidence type="ECO:0000256" key="4">
    <source>
        <dbReference type="SAM" id="SignalP"/>
    </source>
</evidence>
<dbReference type="InterPro" id="IPR011057">
    <property type="entry name" value="Mss4-like_sf"/>
</dbReference>
<keyword evidence="7" id="KW-1185">Reference proteome</keyword>
<name>A0A1B7XBL3_9BACT</name>
<reference evidence="6 7" key="1">
    <citation type="submission" date="2015-01" db="EMBL/GenBank/DDBJ databases">
        <title>Desulfovibrio sp. JC271 draft genome sequence.</title>
        <authorList>
            <person name="Shivani Y."/>
            <person name="Subhash Y."/>
            <person name="Sasikala C."/>
            <person name="Ramana C.V."/>
        </authorList>
    </citation>
    <scope>NUCLEOTIDE SEQUENCE [LARGE SCALE GENOMIC DNA]</scope>
    <source>
        <strain evidence="6 7">JC271</strain>
    </source>
</reference>
<dbReference type="Proteomes" id="UP000091979">
    <property type="component" value="Unassembled WGS sequence"/>
</dbReference>
<dbReference type="InterPro" id="IPR028427">
    <property type="entry name" value="Met_Sox_Rdtase_MsrB"/>
</dbReference>